<keyword evidence="1" id="KW-0732">Signal</keyword>
<sequence length="168" mass="17759">MSPRTLIPVAATLVVLSSLPAHAAAPTACTPDEQVVFQCDIGARRVAVCASRGLGPQGGRLQYRYGRPAAVELAYPPADTPWRDVTRGGTLMFSGGGGAWLAFTRGEHRYVVYTAIGQGWGDKAGVVVERGGRRLAVLACTRPPVSDIGPDLFERAGIPTLEEGFELP</sequence>
<dbReference type="Proteomes" id="UP000430120">
    <property type="component" value="Unassembled WGS sequence"/>
</dbReference>
<evidence type="ECO:0000313" key="2">
    <source>
        <dbReference type="EMBL" id="KAB0584695.1"/>
    </source>
</evidence>
<dbReference type="RefSeq" id="WP_151122341.1">
    <property type="nucleotide sequence ID" value="NZ_CP088082.1"/>
</dbReference>
<proteinExistence type="predicted"/>
<evidence type="ECO:0000313" key="3">
    <source>
        <dbReference type="Proteomes" id="UP000430120"/>
    </source>
</evidence>
<reference evidence="2 3" key="1">
    <citation type="submission" date="2019-09" db="EMBL/GenBank/DDBJ databases">
        <title>Draft genome sequences of 48 bacterial type strains from the CCUG.</title>
        <authorList>
            <person name="Tunovic T."/>
            <person name="Pineiro-Iglesias B."/>
            <person name="Unosson C."/>
            <person name="Inganas E."/>
            <person name="Ohlen M."/>
            <person name="Cardew S."/>
            <person name="Jensie-Markopoulos S."/>
            <person name="Salva-Serra F."/>
            <person name="Jaen-Luchoro D."/>
            <person name="Karlsson R."/>
            <person name="Svensson-Stadler L."/>
            <person name="Chun J."/>
            <person name="Moore E."/>
        </authorList>
    </citation>
    <scope>NUCLEOTIDE SEQUENCE [LARGE SCALE GENOMIC DNA]</scope>
    <source>
        <strain evidence="2 3">CCUG 30977</strain>
    </source>
</reference>
<dbReference type="AlphaFoldDB" id="A0A643FFT4"/>
<dbReference type="EMBL" id="VZPB01000004">
    <property type="protein sequence ID" value="KAB0584695.1"/>
    <property type="molecule type" value="Genomic_DNA"/>
</dbReference>
<name>A0A643FFT4_IDEDE</name>
<feature type="chain" id="PRO_5025067083" description="DUF2846 domain-containing protein" evidence="1">
    <location>
        <begin position="24"/>
        <end position="168"/>
    </location>
</feature>
<dbReference type="OrthoDB" id="8997932at2"/>
<accession>A0A643FFT4</accession>
<feature type="signal peptide" evidence="1">
    <location>
        <begin position="1"/>
        <end position="23"/>
    </location>
</feature>
<evidence type="ECO:0008006" key="4">
    <source>
        <dbReference type="Google" id="ProtNLM"/>
    </source>
</evidence>
<protein>
    <recommendedName>
        <fullName evidence="4">DUF2846 domain-containing protein</fullName>
    </recommendedName>
</protein>
<comment type="caution">
    <text evidence="2">The sequence shown here is derived from an EMBL/GenBank/DDBJ whole genome shotgun (WGS) entry which is preliminary data.</text>
</comment>
<evidence type="ECO:0000256" key="1">
    <source>
        <dbReference type="SAM" id="SignalP"/>
    </source>
</evidence>
<organism evidence="2 3">
    <name type="scientific">Ideonella dechloratans</name>
    <dbReference type="NCBI Taxonomy" id="36863"/>
    <lineage>
        <taxon>Bacteria</taxon>
        <taxon>Pseudomonadati</taxon>
        <taxon>Pseudomonadota</taxon>
        <taxon>Betaproteobacteria</taxon>
        <taxon>Burkholderiales</taxon>
        <taxon>Sphaerotilaceae</taxon>
        <taxon>Ideonella</taxon>
    </lineage>
</organism>
<gene>
    <name evidence="2" type="ORF">F7Q92_02355</name>
</gene>
<keyword evidence="3" id="KW-1185">Reference proteome</keyword>